<protein>
    <submittedName>
        <fullName evidence="1">Uncharacterized protein</fullName>
    </submittedName>
</protein>
<name>A0A413SAX9_9FIRM</name>
<evidence type="ECO:0000313" key="2">
    <source>
        <dbReference type="Proteomes" id="UP000284465"/>
    </source>
</evidence>
<dbReference type="AlphaFoldDB" id="A0A413SAX9"/>
<sequence>MLQKETGIYVTLRMAKALAENYAIMRAYNYIDATIYNIPWFLIYSYNGFPLYHMIIRKNTTLYRHLRQLGLDLKDSKVKGHAYVENGEGYVLTATNYRYVVDGNDNLNEWLDFSIIRPDDTVTDTLLYVPVDRFSVSVDSYHFGNLINYQNWKPRQNVLDIAKRYMNP</sequence>
<accession>A0A413SAX9</accession>
<reference evidence="1 2" key="1">
    <citation type="submission" date="2018-08" db="EMBL/GenBank/DDBJ databases">
        <title>A genome reference for cultivated species of the human gut microbiota.</title>
        <authorList>
            <person name="Zou Y."/>
            <person name="Xue W."/>
            <person name="Luo G."/>
        </authorList>
    </citation>
    <scope>NUCLEOTIDE SEQUENCE [LARGE SCALE GENOMIC DNA]</scope>
    <source>
        <strain evidence="1 2">AM43-11</strain>
    </source>
</reference>
<proteinExistence type="predicted"/>
<dbReference type="EMBL" id="QSFP01000043">
    <property type="protein sequence ID" value="RHA61313.1"/>
    <property type="molecule type" value="Genomic_DNA"/>
</dbReference>
<organism evidence="1 2">
    <name type="scientific">Roseburia intestinalis</name>
    <dbReference type="NCBI Taxonomy" id="166486"/>
    <lineage>
        <taxon>Bacteria</taxon>
        <taxon>Bacillati</taxon>
        <taxon>Bacillota</taxon>
        <taxon>Clostridia</taxon>
        <taxon>Lachnospirales</taxon>
        <taxon>Lachnospiraceae</taxon>
        <taxon>Roseburia</taxon>
    </lineage>
</organism>
<gene>
    <name evidence="1" type="ORF">DW927_19515</name>
</gene>
<comment type="caution">
    <text evidence="1">The sequence shown here is derived from an EMBL/GenBank/DDBJ whole genome shotgun (WGS) entry which is preliminary data.</text>
</comment>
<evidence type="ECO:0000313" key="1">
    <source>
        <dbReference type="EMBL" id="RHA61313.1"/>
    </source>
</evidence>
<dbReference type="Proteomes" id="UP000284465">
    <property type="component" value="Unassembled WGS sequence"/>
</dbReference>